<dbReference type="PANTHER" id="PTHR30304">
    <property type="entry name" value="D-TAGATOSE-1,6-BISPHOSPHATE ALDOLASE"/>
    <property type="match status" value="1"/>
</dbReference>
<dbReference type="Gene3D" id="3.20.20.70">
    <property type="entry name" value="Aldolase class I"/>
    <property type="match status" value="1"/>
</dbReference>
<dbReference type="GO" id="GO:0008270">
    <property type="term" value="F:zinc ion binding"/>
    <property type="evidence" value="ECO:0007669"/>
    <property type="project" value="InterPro"/>
</dbReference>
<gene>
    <name evidence="3" type="ORF">H7849_20085</name>
</gene>
<dbReference type="GO" id="GO:0005975">
    <property type="term" value="P:carbohydrate metabolic process"/>
    <property type="evidence" value="ECO:0007669"/>
    <property type="project" value="InterPro"/>
</dbReference>
<evidence type="ECO:0000256" key="1">
    <source>
        <dbReference type="PIRSR" id="PIRSR001359-1"/>
    </source>
</evidence>
<dbReference type="GO" id="GO:0016832">
    <property type="term" value="F:aldehyde-lyase activity"/>
    <property type="evidence" value="ECO:0007669"/>
    <property type="project" value="InterPro"/>
</dbReference>
<dbReference type="Proteomes" id="UP000515312">
    <property type="component" value="Chromosome"/>
</dbReference>
<comment type="cofactor">
    <cofactor evidence="2">
        <name>Zn(2+)</name>
        <dbReference type="ChEBI" id="CHEBI:29105"/>
    </cofactor>
    <text evidence="2">Binds 2 Zn(2+) ions per subunit. One is catalytic and the other provides a structural contribution.</text>
</comment>
<dbReference type="RefSeq" id="WP_186741935.1">
    <property type="nucleotide sequence ID" value="NZ_CP060394.1"/>
</dbReference>
<dbReference type="AlphaFoldDB" id="A0A7G8BFN9"/>
<proteinExistence type="predicted"/>
<organism evidence="3 4">
    <name type="scientific">Alloacidobacterium dinghuense</name>
    <dbReference type="NCBI Taxonomy" id="2763107"/>
    <lineage>
        <taxon>Bacteria</taxon>
        <taxon>Pseudomonadati</taxon>
        <taxon>Acidobacteriota</taxon>
        <taxon>Terriglobia</taxon>
        <taxon>Terriglobales</taxon>
        <taxon>Acidobacteriaceae</taxon>
        <taxon>Alloacidobacterium</taxon>
    </lineage>
</organism>
<dbReference type="KEGG" id="adin:H7849_20085"/>
<dbReference type="Pfam" id="PF01116">
    <property type="entry name" value="F_bP_aldolase"/>
    <property type="match status" value="1"/>
</dbReference>
<sequence>MHTLREVLQQAQQDGTAVGHFNISDLVLLKAVVEAARELKVPVLVGASEGERSFMGVRQTADLVRSFRDEFDLPIYLNADHTHTLASAEEVARAGFDSIVFDLSALPLEENVRKTREAVVALKTIHPSMLVEGEIGDIGTGSEVKEAMPDLSKTLTTPEEARQFVEETGIDILAPAVGSMHGMSRSMVQGATKQHLNIERIAAIRKAANVPITLHGGSGTDDEDFRRAIAAGITIVHINTELRVAWRSSLEKSLSDKQDEVVPYKILPSVVTSVKEVVKSRLMLFNTVAPKPVEVR</sequence>
<evidence type="ECO:0000256" key="2">
    <source>
        <dbReference type="PIRSR" id="PIRSR001359-3"/>
    </source>
</evidence>
<dbReference type="SUPFAM" id="SSF51569">
    <property type="entry name" value="Aldolase"/>
    <property type="match status" value="1"/>
</dbReference>
<evidence type="ECO:0000313" key="3">
    <source>
        <dbReference type="EMBL" id="QNI31359.1"/>
    </source>
</evidence>
<feature type="binding site" evidence="2">
    <location>
        <position position="81"/>
    </location>
    <ligand>
        <name>Zn(2+)</name>
        <dbReference type="ChEBI" id="CHEBI:29105"/>
        <label>1</label>
        <note>catalytic</note>
    </ligand>
</feature>
<reference evidence="3 4" key="1">
    <citation type="submission" date="2020-08" db="EMBL/GenBank/DDBJ databases">
        <title>Edaphobacter telluris sp. nov. and Acidobacterium dinghuensis sp. nov., two acidobacteria isolated from forest soil.</title>
        <authorList>
            <person name="Fu J."/>
            <person name="Qiu L."/>
        </authorList>
    </citation>
    <scope>NUCLEOTIDE SEQUENCE [LARGE SCALE GENOMIC DNA]</scope>
    <source>
        <strain evidence="3">4Y35</strain>
    </source>
</reference>
<dbReference type="PANTHER" id="PTHR30304:SF0">
    <property type="entry name" value="D-TAGATOSE-1,6-BISPHOSPHATE ALDOLASE SUBUNIT GATY-RELATED"/>
    <property type="match status" value="1"/>
</dbReference>
<dbReference type="PIRSF" id="PIRSF001359">
    <property type="entry name" value="F_bP_aldolase_II"/>
    <property type="match status" value="1"/>
</dbReference>
<accession>A0A7G8BFN9</accession>
<feature type="binding site" evidence="2">
    <location>
        <position position="215"/>
    </location>
    <ligand>
        <name>Zn(2+)</name>
        <dbReference type="ChEBI" id="CHEBI:29105"/>
        <label>1</label>
        <note>catalytic</note>
    </ligand>
</feature>
<keyword evidence="4" id="KW-1185">Reference proteome</keyword>
<dbReference type="EMBL" id="CP060394">
    <property type="protein sequence ID" value="QNI31359.1"/>
    <property type="molecule type" value="Genomic_DNA"/>
</dbReference>
<dbReference type="InterPro" id="IPR013785">
    <property type="entry name" value="Aldolase_TIM"/>
</dbReference>
<feature type="binding site" evidence="2">
    <location>
        <position position="181"/>
    </location>
    <ligand>
        <name>Zn(2+)</name>
        <dbReference type="ChEBI" id="CHEBI:29105"/>
        <label>1</label>
        <note>catalytic</note>
    </ligand>
</feature>
<keyword evidence="2" id="KW-0862">Zinc</keyword>
<protein>
    <submittedName>
        <fullName evidence="3">Class II fructose-bisphosphate aldolase</fullName>
    </submittedName>
</protein>
<name>A0A7G8BFN9_9BACT</name>
<feature type="binding site" evidence="2">
    <location>
        <position position="134"/>
    </location>
    <ligand>
        <name>Zn(2+)</name>
        <dbReference type="ChEBI" id="CHEBI:29105"/>
        <label>2</label>
    </ligand>
</feature>
<evidence type="ECO:0000313" key="4">
    <source>
        <dbReference type="Proteomes" id="UP000515312"/>
    </source>
</evidence>
<dbReference type="InterPro" id="IPR000771">
    <property type="entry name" value="FBA_II"/>
</dbReference>
<feature type="active site" description="Proton donor" evidence="1">
    <location>
        <position position="80"/>
    </location>
</feature>
<keyword evidence="2" id="KW-0479">Metal-binding</keyword>
<dbReference type="InterPro" id="IPR050246">
    <property type="entry name" value="Class_II_FBP_aldolase"/>
</dbReference>
<feature type="binding site" evidence="2">
    <location>
        <position position="102"/>
    </location>
    <ligand>
        <name>Zn(2+)</name>
        <dbReference type="ChEBI" id="CHEBI:29105"/>
        <label>2</label>
    </ligand>
</feature>